<keyword evidence="3" id="KW-0812">Transmembrane</keyword>
<dbReference type="PANTHER" id="PTHR43343">
    <property type="entry name" value="PEPTIDASE S12"/>
    <property type="match status" value="1"/>
</dbReference>
<evidence type="ECO:0000259" key="4">
    <source>
        <dbReference type="PROSITE" id="PS50106"/>
    </source>
</evidence>
<evidence type="ECO:0000256" key="3">
    <source>
        <dbReference type="SAM" id="Phobius"/>
    </source>
</evidence>
<keyword evidence="1" id="KW-0645">Protease</keyword>
<dbReference type="InterPro" id="IPR001940">
    <property type="entry name" value="Peptidase_S1C"/>
</dbReference>
<dbReference type="Pfam" id="PF13365">
    <property type="entry name" value="Trypsin_2"/>
    <property type="match status" value="1"/>
</dbReference>
<dbReference type="Proteomes" id="UP000266301">
    <property type="component" value="Chromosome"/>
</dbReference>
<reference evidence="5 6" key="1">
    <citation type="journal article" date="2019" name="Int. J. Syst. Evol. Microbiol.">
        <title>Clostridium fermenticellae sp. nov., isolated from the mud in a fermentation cellar for the production of the Chinese liquor, baijiu.</title>
        <authorList>
            <person name="Xu P.X."/>
            <person name="Chai L.J."/>
            <person name="Qiu T."/>
            <person name="Zhang X.J."/>
            <person name="Lu Z.M."/>
            <person name="Xiao C."/>
            <person name="Wang S.T."/>
            <person name="Shen C.H."/>
            <person name="Shi J.S."/>
            <person name="Xu Z.H."/>
        </authorList>
    </citation>
    <scope>NUCLEOTIDE SEQUENCE [LARGE SCALE GENOMIC DNA]</scope>
    <source>
        <strain evidence="5 6">JN500901</strain>
    </source>
</reference>
<gene>
    <name evidence="5" type="ORF">D4Z93_12530</name>
</gene>
<evidence type="ECO:0000256" key="2">
    <source>
        <dbReference type="ARBA" id="ARBA00022801"/>
    </source>
</evidence>
<dbReference type="SUPFAM" id="SSF50156">
    <property type="entry name" value="PDZ domain-like"/>
    <property type="match status" value="1"/>
</dbReference>
<dbReference type="GO" id="GO:0006508">
    <property type="term" value="P:proteolysis"/>
    <property type="evidence" value="ECO:0007669"/>
    <property type="project" value="UniProtKB-KW"/>
</dbReference>
<sequence length="394" mass="42006">MNDNKFKEVKDAKWESADINNVGIKFINNRKKFKIRIIIYSIIFVLIAAISGGVSGAYIVKEYYSKTNDSADQSLIGAKNENVQTGHASGVSENSINRISKIVGPTVVGISGDGKKLLDQKIDESGSGIIFDSNGYIVTNYHVIEGDSKVKIRLSGGKILDSNVVGTDQKSDLAVLKINAKNLPAATFGDSSKVKVGDLAVAIGNPFGQEFEGSVTAGIISALNRKIQYGGSTYKVIQTDAAINPGNSGGPLCNEKGEIIGINSLKLGSDQNAQGMGFAISINEVKDIIRSLMSTGKVSRPSLGIYGQSVVSEKNKITGVYIKEVVPGSGAAAAGIKPTDIIIELDKKKIIKFEDISDILDKHKIGDSISCKILRNKKVIQTKIILSDITAKNK</sequence>
<evidence type="ECO:0000256" key="1">
    <source>
        <dbReference type="ARBA" id="ARBA00022670"/>
    </source>
</evidence>
<accession>A0A386H6B1</accession>
<dbReference type="InterPro" id="IPR036034">
    <property type="entry name" value="PDZ_sf"/>
</dbReference>
<evidence type="ECO:0000313" key="5">
    <source>
        <dbReference type="EMBL" id="AYD41287.1"/>
    </source>
</evidence>
<dbReference type="SMART" id="SM00228">
    <property type="entry name" value="PDZ"/>
    <property type="match status" value="1"/>
</dbReference>
<dbReference type="RefSeq" id="WP_119973990.1">
    <property type="nucleotide sequence ID" value="NZ_CP032416.1"/>
</dbReference>
<dbReference type="GO" id="GO:0004252">
    <property type="term" value="F:serine-type endopeptidase activity"/>
    <property type="evidence" value="ECO:0007669"/>
    <property type="project" value="InterPro"/>
</dbReference>
<dbReference type="SUPFAM" id="SSF50494">
    <property type="entry name" value="Trypsin-like serine proteases"/>
    <property type="match status" value="1"/>
</dbReference>
<dbReference type="AlphaFoldDB" id="A0A386H6B1"/>
<dbReference type="PRINTS" id="PR00834">
    <property type="entry name" value="PROTEASES2C"/>
</dbReference>
<dbReference type="PROSITE" id="PS50106">
    <property type="entry name" value="PDZ"/>
    <property type="match status" value="1"/>
</dbReference>
<dbReference type="InterPro" id="IPR001478">
    <property type="entry name" value="PDZ"/>
</dbReference>
<dbReference type="KEGG" id="cfer:D4Z93_12530"/>
<dbReference type="EMBL" id="CP032416">
    <property type="protein sequence ID" value="AYD41287.1"/>
    <property type="molecule type" value="Genomic_DNA"/>
</dbReference>
<dbReference type="Gene3D" id="2.40.10.120">
    <property type="match status" value="1"/>
</dbReference>
<dbReference type="Pfam" id="PF13180">
    <property type="entry name" value="PDZ_2"/>
    <property type="match status" value="1"/>
</dbReference>
<feature type="domain" description="PDZ" evidence="4">
    <location>
        <begin position="295"/>
        <end position="357"/>
    </location>
</feature>
<dbReference type="OrthoDB" id="9758917at2"/>
<dbReference type="InterPro" id="IPR051201">
    <property type="entry name" value="Chloro_Bact_Ser_Proteases"/>
</dbReference>
<dbReference type="PANTHER" id="PTHR43343:SF3">
    <property type="entry name" value="PROTEASE DO-LIKE 8, CHLOROPLASTIC"/>
    <property type="match status" value="1"/>
</dbReference>
<organism evidence="5 6">
    <name type="scientific">Clostridium fermenticellae</name>
    <dbReference type="NCBI Taxonomy" id="2068654"/>
    <lineage>
        <taxon>Bacteria</taxon>
        <taxon>Bacillati</taxon>
        <taxon>Bacillota</taxon>
        <taxon>Clostridia</taxon>
        <taxon>Eubacteriales</taxon>
        <taxon>Clostridiaceae</taxon>
        <taxon>Clostridium</taxon>
    </lineage>
</organism>
<dbReference type="InterPro" id="IPR009003">
    <property type="entry name" value="Peptidase_S1_PA"/>
</dbReference>
<keyword evidence="3" id="KW-0472">Membrane</keyword>
<keyword evidence="6" id="KW-1185">Reference proteome</keyword>
<feature type="transmembrane region" description="Helical" evidence="3">
    <location>
        <begin position="37"/>
        <end position="60"/>
    </location>
</feature>
<protein>
    <submittedName>
        <fullName evidence="5">PDZ domain-containing protein</fullName>
    </submittedName>
</protein>
<evidence type="ECO:0000313" key="6">
    <source>
        <dbReference type="Proteomes" id="UP000266301"/>
    </source>
</evidence>
<name>A0A386H6B1_9CLOT</name>
<dbReference type="Gene3D" id="2.30.42.10">
    <property type="match status" value="1"/>
</dbReference>
<proteinExistence type="predicted"/>
<keyword evidence="2" id="KW-0378">Hydrolase</keyword>
<keyword evidence="3" id="KW-1133">Transmembrane helix</keyword>